<reference evidence="2" key="1">
    <citation type="journal article" date="2020" name="G3 (Bethesda)">
        <title>High-Quality Assemblies for Three Invasive Social Wasps from the &lt;i&gt;Vespula&lt;/i&gt; Genus.</title>
        <authorList>
            <person name="Harrop T.W.R."/>
            <person name="Guhlin J."/>
            <person name="McLaughlin G.M."/>
            <person name="Permina E."/>
            <person name="Stockwell P."/>
            <person name="Gilligan J."/>
            <person name="Le Lec M.F."/>
            <person name="Gruber M.A.M."/>
            <person name="Quinn O."/>
            <person name="Lovegrove M."/>
            <person name="Duncan E.J."/>
            <person name="Remnant E.J."/>
            <person name="Van Eeckhoven J."/>
            <person name="Graham B."/>
            <person name="Knapp R.A."/>
            <person name="Langford K.W."/>
            <person name="Kronenberg Z."/>
            <person name="Press M.O."/>
            <person name="Eacker S.M."/>
            <person name="Wilson-Rankin E.E."/>
            <person name="Purcell J."/>
            <person name="Lester P.J."/>
            <person name="Dearden P.K."/>
        </authorList>
    </citation>
    <scope>NUCLEOTIDE SEQUENCE</scope>
    <source>
        <strain evidence="2">Volc-1</strain>
    </source>
</reference>
<dbReference type="AlphaFoldDB" id="A0A834P7G1"/>
<protein>
    <submittedName>
        <fullName evidence="2">Uncharacterized protein</fullName>
    </submittedName>
</protein>
<evidence type="ECO:0000256" key="1">
    <source>
        <dbReference type="SAM" id="MobiDB-lite"/>
    </source>
</evidence>
<proteinExistence type="predicted"/>
<keyword evidence="3" id="KW-1185">Reference proteome</keyword>
<sequence length="177" mass="20313">MNDLYVETINRLLRCLKRFIKSTLEEVLFYVHGTFTGSSTWIKERLHEPPFVADCAKIKGLGGWLWGGGQQDRSYFVPSFSYDPSRVRSISPELVLPSHERAAHCTSWWWLQTCENKITPNFRPNWLKLGGSRAQGPTGSPSGPAKRYDGSSQQRLLQCKSVKWLTLIILSPMRRRD</sequence>
<dbReference type="Proteomes" id="UP000600918">
    <property type="component" value="Unassembled WGS sequence"/>
</dbReference>
<organism evidence="2 3">
    <name type="scientific">Vespula pensylvanica</name>
    <name type="common">Western yellow jacket</name>
    <name type="synonym">Wasp</name>
    <dbReference type="NCBI Taxonomy" id="30213"/>
    <lineage>
        <taxon>Eukaryota</taxon>
        <taxon>Metazoa</taxon>
        <taxon>Ecdysozoa</taxon>
        <taxon>Arthropoda</taxon>
        <taxon>Hexapoda</taxon>
        <taxon>Insecta</taxon>
        <taxon>Pterygota</taxon>
        <taxon>Neoptera</taxon>
        <taxon>Endopterygota</taxon>
        <taxon>Hymenoptera</taxon>
        <taxon>Apocrita</taxon>
        <taxon>Aculeata</taxon>
        <taxon>Vespoidea</taxon>
        <taxon>Vespidae</taxon>
        <taxon>Vespinae</taxon>
        <taxon>Vespula</taxon>
    </lineage>
</organism>
<accession>A0A834P7G1</accession>
<gene>
    <name evidence="2" type="ORF">H0235_004412</name>
</gene>
<evidence type="ECO:0000313" key="2">
    <source>
        <dbReference type="EMBL" id="KAF7431488.1"/>
    </source>
</evidence>
<evidence type="ECO:0000313" key="3">
    <source>
        <dbReference type="Proteomes" id="UP000600918"/>
    </source>
</evidence>
<dbReference type="EMBL" id="JACSDY010000003">
    <property type="protein sequence ID" value="KAF7431488.1"/>
    <property type="molecule type" value="Genomic_DNA"/>
</dbReference>
<comment type="caution">
    <text evidence="2">The sequence shown here is derived from an EMBL/GenBank/DDBJ whole genome shotgun (WGS) entry which is preliminary data.</text>
</comment>
<feature type="region of interest" description="Disordered" evidence="1">
    <location>
        <begin position="129"/>
        <end position="149"/>
    </location>
</feature>
<name>A0A834P7G1_VESPE</name>